<feature type="compositionally biased region" description="Basic residues" evidence="1">
    <location>
        <begin position="53"/>
        <end position="66"/>
    </location>
</feature>
<proteinExistence type="predicted"/>
<name>A0A7G6W1D7_9SPHN</name>
<feature type="region of interest" description="Disordered" evidence="1">
    <location>
        <begin position="47"/>
        <end position="66"/>
    </location>
</feature>
<gene>
    <name evidence="2" type="ORF">H4O24_19875</name>
</gene>
<evidence type="ECO:0000256" key="1">
    <source>
        <dbReference type="SAM" id="MobiDB-lite"/>
    </source>
</evidence>
<accession>A0A7G6W1D7</accession>
<dbReference type="RefSeq" id="WP_185886229.1">
    <property type="nucleotide sequence ID" value="NZ_CP060054.1"/>
</dbReference>
<organism evidence="2 3">
    <name type="scientific">Croceicoccus marinus</name>
    <dbReference type="NCBI Taxonomy" id="450378"/>
    <lineage>
        <taxon>Bacteria</taxon>
        <taxon>Pseudomonadati</taxon>
        <taxon>Pseudomonadota</taxon>
        <taxon>Alphaproteobacteria</taxon>
        <taxon>Sphingomonadales</taxon>
        <taxon>Erythrobacteraceae</taxon>
        <taxon>Croceicoccus</taxon>
    </lineage>
</organism>
<evidence type="ECO:0000313" key="3">
    <source>
        <dbReference type="Proteomes" id="UP000515297"/>
    </source>
</evidence>
<keyword evidence="2" id="KW-0614">Plasmid</keyword>
<dbReference type="Proteomes" id="UP000515297">
    <property type="component" value="Plasmid plas2"/>
</dbReference>
<evidence type="ECO:0000313" key="2">
    <source>
        <dbReference type="EMBL" id="QNE07802.1"/>
    </source>
</evidence>
<geneLocation type="plasmid" evidence="2 3">
    <name>plas2</name>
</geneLocation>
<dbReference type="AlphaFoldDB" id="A0A7G6W1D7"/>
<dbReference type="EMBL" id="CP060054">
    <property type="protein sequence ID" value="QNE07802.1"/>
    <property type="molecule type" value="Genomic_DNA"/>
</dbReference>
<sequence length="66" mass="7302">MRQIRPASAEESDAADAVIVALRTARDLARKAGSPRTLDRIRQALKSAEGAKRHVAHRRTRSVAER</sequence>
<protein>
    <submittedName>
        <fullName evidence="2">Uncharacterized protein</fullName>
    </submittedName>
</protein>
<reference evidence="2 3" key="1">
    <citation type="submission" date="2020-08" db="EMBL/GenBank/DDBJ databases">
        <authorList>
            <person name="Liu G."/>
            <person name="Sun C."/>
        </authorList>
    </citation>
    <scope>NUCLEOTIDE SEQUENCE [LARGE SCALE GENOMIC DNA]</scope>
    <source>
        <strain evidence="2 3">OT19</strain>
        <plasmid evidence="2 3">plas2</plasmid>
    </source>
</reference>